<comment type="caution">
    <text evidence="1">The sequence shown here is derived from an EMBL/GenBank/DDBJ whole genome shotgun (WGS) entry which is preliminary data.</text>
</comment>
<accession>A0A7C5HQY0</accession>
<reference evidence="1" key="1">
    <citation type="journal article" date="2020" name="mSystems">
        <title>Genome- and Community-Level Interaction Insights into Carbon Utilization and Element Cycling Functions of Hydrothermarchaeota in Hydrothermal Sediment.</title>
        <authorList>
            <person name="Zhou Z."/>
            <person name="Liu Y."/>
            <person name="Xu W."/>
            <person name="Pan J."/>
            <person name="Luo Z.H."/>
            <person name="Li M."/>
        </authorList>
    </citation>
    <scope>NUCLEOTIDE SEQUENCE [LARGE SCALE GENOMIC DNA]</scope>
    <source>
        <strain evidence="1">HyVt-633</strain>
    </source>
</reference>
<organism evidence="1">
    <name type="scientific">Chlorobaculum parvum</name>
    <dbReference type="NCBI Taxonomy" id="274539"/>
    <lineage>
        <taxon>Bacteria</taxon>
        <taxon>Pseudomonadati</taxon>
        <taxon>Chlorobiota</taxon>
        <taxon>Chlorobiia</taxon>
        <taxon>Chlorobiales</taxon>
        <taxon>Chlorobiaceae</taxon>
        <taxon>Chlorobaculum</taxon>
    </lineage>
</organism>
<evidence type="ECO:0000313" key="1">
    <source>
        <dbReference type="EMBL" id="HHE31227.1"/>
    </source>
</evidence>
<gene>
    <name evidence="1" type="ORF">ENL07_00950</name>
</gene>
<dbReference type="EMBL" id="DRSQ01000022">
    <property type="protein sequence ID" value="HHE31227.1"/>
    <property type="molecule type" value="Genomic_DNA"/>
</dbReference>
<dbReference type="Proteomes" id="UP000886058">
    <property type="component" value="Unassembled WGS sequence"/>
</dbReference>
<protein>
    <submittedName>
        <fullName evidence="1">Uncharacterized protein</fullName>
    </submittedName>
</protein>
<name>A0A7C5HQY0_9CHLB</name>
<sequence length="76" mass="8567">MLHESIESIRRQVLTQLHTAREEGRTPESITIAPHTYYHFLVAFMHQLKASSNGVELFGIPLVIAHDVDEIAVTLS</sequence>
<proteinExistence type="predicted"/>
<dbReference type="AlphaFoldDB" id="A0A7C5HQY0"/>